<dbReference type="InterPro" id="IPR011333">
    <property type="entry name" value="SKP1/BTB/POZ_sf"/>
</dbReference>
<dbReference type="PROSITE" id="PS50097">
    <property type="entry name" value="BTB"/>
    <property type="match status" value="1"/>
</dbReference>
<dbReference type="PANTHER" id="PTHR22744:SF17">
    <property type="entry name" value="BTB DOMAIN-CONTAINING PROTEIN"/>
    <property type="match status" value="1"/>
</dbReference>
<dbReference type="PANTHER" id="PTHR22744">
    <property type="entry name" value="HELIX LOOP HELIX PROTEIN 21-RELATED"/>
    <property type="match status" value="1"/>
</dbReference>
<reference evidence="2" key="1">
    <citation type="journal article" date="2008" name="Nat. Genet.">
        <title>The Pristionchus pacificus genome provides a unique perspective on nematode lifestyle and parasitism.</title>
        <authorList>
            <person name="Dieterich C."/>
            <person name="Clifton S.W."/>
            <person name="Schuster L.N."/>
            <person name="Chinwalla A."/>
            <person name="Delehaunty K."/>
            <person name="Dinkelacker I."/>
            <person name="Fulton L."/>
            <person name="Fulton R."/>
            <person name="Godfrey J."/>
            <person name="Minx P."/>
            <person name="Mitreva M."/>
            <person name="Roeseler W."/>
            <person name="Tian H."/>
            <person name="Witte H."/>
            <person name="Yang S.P."/>
            <person name="Wilson R.K."/>
            <person name="Sommer R.J."/>
        </authorList>
    </citation>
    <scope>NUCLEOTIDE SEQUENCE [LARGE SCALE GENOMIC DNA]</scope>
    <source>
        <strain evidence="2">PS312</strain>
    </source>
</reference>
<dbReference type="Gene3D" id="3.30.710.10">
    <property type="entry name" value="Potassium Channel Kv1.1, Chain A"/>
    <property type="match status" value="1"/>
</dbReference>
<evidence type="ECO:0000313" key="2">
    <source>
        <dbReference type="Proteomes" id="UP000005239"/>
    </source>
</evidence>
<dbReference type="OrthoDB" id="3157337at2759"/>
<gene>
    <name evidence="1" type="primary">WBGene00280455</name>
</gene>
<dbReference type="Proteomes" id="UP000005239">
    <property type="component" value="Unassembled WGS sequence"/>
</dbReference>
<proteinExistence type="predicted"/>
<reference evidence="1" key="2">
    <citation type="submission" date="2022-06" db="UniProtKB">
        <authorList>
            <consortium name="EnsemblMetazoa"/>
        </authorList>
    </citation>
    <scope>IDENTIFICATION</scope>
    <source>
        <strain evidence="1">PS312</strain>
    </source>
</reference>
<evidence type="ECO:0000313" key="1">
    <source>
        <dbReference type="EnsemblMetazoa" id="PPA42086.1"/>
    </source>
</evidence>
<protein>
    <submittedName>
        <fullName evidence="1">BTB domain-containing protein</fullName>
    </submittedName>
</protein>
<dbReference type="Pfam" id="PF00651">
    <property type="entry name" value="BTB"/>
    <property type="match status" value="1"/>
</dbReference>
<dbReference type="SUPFAM" id="SSF54695">
    <property type="entry name" value="POZ domain"/>
    <property type="match status" value="1"/>
</dbReference>
<dbReference type="CDD" id="cd18186">
    <property type="entry name" value="BTB_POZ_ZBTB_KLHL-like"/>
    <property type="match status" value="1"/>
</dbReference>
<dbReference type="EnsemblMetazoa" id="PPA42086.1">
    <property type="protein sequence ID" value="PPA42086.1"/>
    <property type="gene ID" value="WBGene00280455"/>
</dbReference>
<dbReference type="AlphaFoldDB" id="A0A2A6C1F6"/>
<accession>A0A8R1V1Q8</accession>
<keyword evidence="2" id="KW-1185">Reference proteome</keyword>
<sequence length="414" mass="47940">MDDDSIIDVVEILDDAPNTSQAGPGRKRNIANVARGLELRSKYRCLEKDLNKVKSERDFFKKRVVTLEPALALSQVHSHDIDIDGDEEDWKEYRSKPFGIDNVEIEVCIKGRDYRVGSGTGPSLTFAPHITLSGEDGPRYVLVMVTVSQRSRNRMQSVQSTSTFNSLLDKPMTTMTTMGPTETLKLTDDLSNSQLSIHITAVVQKEFKVNAAYLSQWSRYFRAYFAVDMEEKKTGRYPIKDDDITADNFQELLNVIYPMQKPISNENFELLLKMANRFEMPDLVRRIELFLMDFSAHEMDRARVFRLATDKYCLSLIQATLLDRWRDSTRLRRELLTHHIYHKLQPATRNMINQHFVDGSTYFTGQTVRRYAPSDDDYFDDDDLREAMNRLEDQEYAHRGYLTNDKDSPNNIVV</sequence>
<dbReference type="SMART" id="SM00225">
    <property type="entry name" value="BTB"/>
    <property type="match status" value="1"/>
</dbReference>
<dbReference type="InterPro" id="IPR000210">
    <property type="entry name" value="BTB/POZ_dom"/>
</dbReference>
<accession>A0A2A6C1F6</accession>
<name>A0A2A6C1F6_PRIPA</name>
<organism evidence="1 2">
    <name type="scientific">Pristionchus pacificus</name>
    <name type="common">Parasitic nematode worm</name>
    <dbReference type="NCBI Taxonomy" id="54126"/>
    <lineage>
        <taxon>Eukaryota</taxon>
        <taxon>Metazoa</taxon>
        <taxon>Ecdysozoa</taxon>
        <taxon>Nematoda</taxon>
        <taxon>Chromadorea</taxon>
        <taxon>Rhabditida</taxon>
        <taxon>Rhabditina</taxon>
        <taxon>Diplogasteromorpha</taxon>
        <taxon>Diplogasteroidea</taxon>
        <taxon>Neodiplogasteridae</taxon>
        <taxon>Pristionchus</taxon>
    </lineage>
</organism>